<proteinExistence type="predicted"/>
<comment type="caution">
    <text evidence="1">The sequence shown here is derived from an EMBL/GenBank/DDBJ whole genome shotgun (WGS) entry which is preliminary data.</text>
</comment>
<accession>A0ABM9MUM9</accession>
<evidence type="ECO:0000313" key="2">
    <source>
        <dbReference type="Proteomes" id="UP001314200"/>
    </source>
</evidence>
<name>A0ABM9MUM9_9LACO</name>
<dbReference type="EMBL" id="CAUZLY010000006">
    <property type="protein sequence ID" value="CAK1241210.1"/>
    <property type="molecule type" value="Genomic_DNA"/>
</dbReference>
<sequence length="139" mass="15839">MTAHQLFMGWSIVADFEVKFDGMDELIKHIEEVGRMKEAKAIVKETTINVARKSQELVPVGYGQRYPVKSKKPAGYVGGTLKRSQKVTITDYTGMISFNTDYAAYQEYGTRFQTARKYLGTPFVQERNSFIAKLKRLAK</sequence>
<protein>
    <recommendedName>
        <fullName evidence="3">Phage protein, HK97 gp10 family</fullName>
    </recommendedName>
</protein>
<dbReference type="NCBIfam" id="TIGR01725">
    <property type="entry name" value="phge_HK97_gp10"/>
    <property type="match status" value="1"/>
</dbReference>
<evidence type="ECO:0008006" key="3">
    <source>
        <dbReference type="Google" id="ProtNLM"/>
    </source>
</evidence>
<evidence type="ECO:0000313" key="1">
    <source>
        <dbReference type="EMBL" id="CAK1241210.1"/>
    </source>
</evidence>
<reference evidence="1 2" key="1">
    <citation type="submission" date="2023-10" db="EMBL/GenBank/DDBJ databases">
        <authorList>
            <person name="Botero Cardona J."/>
        </authorList>
    </citation>
    <scope>NUCLEOTIDE SEQUENCE [LARGE SCALE GENOMIC DNA]</scope>
    <source>
        <strain evidence="1 2">R-82641</strain>
    </source>
</reference>
<gene>
    <name evidence="1" type="ORF">R82641_BJNNKPBH_00768</name>
</gene>
<dbReference type="InterPro" id="IPR010064">
    <property type="entry name" value="HK97-gp10_tail"/>
</dbReference>
<keyword evidence="2" id="KW-1185">Reference proteome</keyword>
<dbReference type="Proteomes" id="UP001314200">
    <property type="component" value="Unassembled WGS sequence"/>
</dbReference>
<organism evidence="1 2">
    <name type="scientific">Fructobacillus cardui</name>
    <dbReference type="NCBI Taxonomy" id="2893170"/>
    <lineage>
        <taxon>Bacteria</taxon>
        <taxon>Bacillati</taxon>
        <taxon>Bacillota</taxon>
        <taxon>Bacilli</taxon>
        <taxon>Lactobacillales</taxon>
        <taxon>Lactobacillaceae</taxon>
        <taxon>Fructobacillus</taxon>
    </lineage>
</organism>